<dbReference type="Gene3D" id="3.40.1280.10">
    <property type="match status" value="1"/>
</dbReference>
<dbReference type="PANTHER" id="PTHR42971">
    <property type="entry name" value="TRNA (CYTIDINE(34)-2'-O)-METHYLTRANSFERASE"/>
    <property type="match status" value="1"/>
</dbReference>
<dbReference type="InterPro" id="IPR016914">
    <property type="entry name" value="TrmL"/>
</dbReference>
<feature type="binding site" evidence="6 7">
    <location>
        <position position="129"/>
    </location>
    <ligand>
        <name>S-adenosyl-L-methionine</name>
        <dbReference type="ChEBI" id="CHEBI:59789"/>
    </ligand>
</feature>
<dbReference type="GO" id="GO:0002130">
    <property type="term" value="P:wobble position ribose methylation"/>
    <property type="evidence" value="ECO:0007669"/>
    <property type="project" value="TreeGrafter"/>
</dbReference>
<dbReference type="AlphaFoldDB" id="A0A5E6MBS0"/>
<dbReference type="GO" id="GO:0005737">
    <property type="term" value="C:cytoplasm"/>
    <property type="evidence" value="ECO:0007669"/>
    <property type="project" value="UniProtKB-SubCell"/>
</dbReference>
<comment type="catalytic activity">
    <reaction evidence="6">
        <text>cytidine(34) in tRNA + S-adenosyl-L-methionine = 2'-O-methylcytidine(34) in tRNA + S-adenosyl-L-homocysteine + H(+)</text>
        <dbReference type="Rhea" id="RHEA:43084"/>
        <dbReference type="Rhea" id="RHEA-COMP:10331"/>
        <dbReference type="Rhea" id="RHEA-COMP:10332"/>
        <dbReference type="ChEBI" id="CHEBI:15378"/>
        <dbReference type="ChEBI" id="CHEBI:57856"/>
        <dbReference type="ChEBI" id="CHEBI:59789"/>
        <dbReference type="ChEBI" id="CHEBI:74495"/>
        <dbReference type="ChEBI" id="CHEBI:82748"/>
        <dbReference type="EC" id="2.1.1.207"/>
    </reaction>
</comment>
<dbReference type="RefSeq" id="WP_142525215.1">
    <property type="nucleotide sequence ID" value="NZ_CABFUZ020000122.1"/>
</dbReference>
<feature type="binding site" evidence="6 7">
    <location>
        <position position="108"/>
    </location>
    <ligand>
        <name>S-adenosyl-L-methionine</name>
        <dbReference type="ChEBI" id="CHEBI:59789"/>
    </ligand>
</feature>
<accession>A0A5E6MBS0</accession>
<dbReference type="Proteomes" id="UP000381693">
    <property type="component" value="Unassembled WGS sequence"/>
</dbReference>
<dbReference type="GO" id="GO:0141102">
    <property type="term" value="F:tRNA (5-carboxymethylaminomethyluridine(34)-2'-O)-methyltransferase activity"/>
    <property type="evidence" value="ECO:0007669"/>
    <property type="project" value="RHEA"/>
</dbReference>
<dbReference type="CDD" id="cd18094">
    <property type="entry name" value="SpoU-like_TrmL"/>
    <property type="match status" value="1"/>
</dbReference>
<evidence type="ECO:0000256" key="6">
    <source>
        <dbReference type="HAMAP-Rule" id="MF_01885"/>
    </source>
</evidence>
<keyword evidence="2 6" id="KW-0489">Methyltransferase</keyword>
<dbReference type="OrthoDB" id="9789043at2"/>
<evidence type="ECO:0000256" key="1">
    <source>
        <dbReference type="ARBA" id="ARBA00022490"/>
    </source>
</evidence>
<dbReference type="PIRSF" id="PIRSF029256">
    <property type="entry name" value="SpoU_TrmH_prd"/>
    <property type="match status" value="1"/>
</dbReference>
<evidence type="ECO:0000313" key="9">
    <source>
        <dbReference type="EMBL" id="VVM06678.1"/>
    </source>
</evidence>
<dbReference type="InterPro" id="IPR001537">
    <property type="entry name" value="SpoU_MeTrfase"/>
</dbReference>
<comment type="function">
    <text evidence="6">Could methylate the ribose at the nucleotide 34 wobble position in tRNA.</text>
</comment>
<dbReference type="GO" id="GO:0003723">
    <property type="term" value="F:RNA binding"/>
    <property type="evidence" value="ECO:0007669"/>
    <property type="project" value="InterPro"/>
</dbReference>
<keyword evidence="4 6" id="KW-0949">S-adenosyl-L-methionine</keyword>
<evidence type="ECO:0000256" key="3">
    <source>
        <dbReference type="ARBA" id="ARBA00022679"/>
    </source>
</evidence>
<feature type="binding site" evidence="6 7">
    <location>
        <position position="138"/>
    </location>
    <ligand>
        <name>S-adenosyl-L-methionine</name>
        <dbReference type="ChEBI" id="CHEBI:59789"/>
    </ligand>
</feature>
<keyword evidence="5 6" id="KW-0819">tRNA processing</keyword>
<evidence type="ECO:0000256" key="4">
    <source>
        <dbReference type="ARBA" id="ARBA00022691"/>
    </source>
</evidence>
<comment type="caution">
    <text evidence="9">The sequence shown here is derived from an EMBL/GenBank/DDBJ whole genome shotgun (WGS) entry which is preliminary data.</text>
</comment>
<reference evidence="9" key="1">
    <citation type="submission" date="2019-09" db="EMBL/GenBank/DDBJ databases">
        <authorList>
            <person name="Cremers G."/>
        </authorList>
    </citation>
    <scope>NUCLEOTIDE SEQUENCE [LARGE SCALE GENOMIC DNA]</scope>
    <source>
        <strain evidence="9">3B</strain>
    </source>
</reference>
<dbReference type="HAMAP" id="MF_01885">
    <property type="entry name" value="tRNA_methyltr_TrmL"/>
    <property type="match status" value="1"/>
</dbReference>
<evidence type="ECO:0000259" key="8">
    <source>
        <dbReference type="Pfam" id="PF00588"/>
    </source>
</evidence>
<keyword evidence="1 6" id="KW-0963">Cytoplasm</keyword>
<evidence type="ECO:0000256" key="5">
    <source>
        <dbReference type="ARBA" id="ARBA00022694"/>
    </source>
</evidence>
<dbReference type="SUPFAM" id="SSF75217">
    <property type="entry name" value="alpha/beta knot"/>
    <property type="match status" value="1"/>
</dbReference>
<evidence type="ECO:0000256" key="7">
    <source>
        <dbReference type="PIRSR" id="PIRSR029256-1"/>
    </source>
</evidence>
<dbReference type="InterPro" id="IPR029028">
    <property type="entry name" value="Alpha/beta_knot_MTases"/>
</dbReference>
<comment type="subcellular location">
    <subcellularLocation>
        <location evidence="6">Cytoplasm</location>
    </subcellularLocation>
</comment>
<evidence type="ECO:0000313" key="10">
    <source>
        <dbReference type="Proteomes" id="UP000381693"/>
    </source>
</evidence>
<sequence length="173" mass="19410">MTRRNGDALLEIGLIAPQIPPNTGNIARLCAATRSTLHLIGPLPFSVSDRAARRAGLDYWSEVILRRWEDWEGFQSAMGRRRLLFFETGPYRSYTEAVYRSGDVLLFGQESRGLPQRILSEYGAHLFTIPIYNPKVRSLNLANAVSIVLYEALRQIEAAENAAADQKEMPNAC</sequence>
<dbReference type="EMBL" id="CABFUZ020000122">
    <property type="protein sequence ID" value="VVM06678.1"/>
    <property type="molecule type" value="Genomic_DNA"/>
</dbReference>
<dbReference type="InterPro" id="IPR029026">
    <property type="entry name" value="tRNA_m1G_MTases_N"/>
</dbReference>
<dbReference type="PANTHER" id="PTHR42971:SF1">
    <property type="entry name" value="TRNA (CYTIDINE(34)-2'-O)-METHYLTRANSFERASE"/>
    <property type="match status" value="1"/>
</dbReference>
<proteinExistence type="inferred from homology"/>
<dbReference type="Pfam" id="PF00588">
    <property type="entry name" value="SpoU_methylase"/>
    <property type="match status" value="1"/>
</dbReference>
<protein>
    <recommendedName>
        <fullName evidence="6">Putative tRNA (cytidine(34)-2'-O)-methyltransferase</fullName>
        <ecNumber evidence="6">2.1.1.207</ecNumber>
    </recommendedName>
    <alternativeName>
        <fullName evidence="6">tRNA (cytidine/uridine-2'-O-)-methyltransferase</fullName>
    </alternativeName>
</protein>
<organism evidence="9 10">
    <name type="scientific">Methylacidimicrobium cyclopophantes</name>
    <dbReference type="NCBI Taxonomy" id="1041766"/>
    <lineage>
        <taxon>Bacteria</taxon>
        <taxon>Pseudomonadati</taxon>
        <taxon>Verrucomicrobiota</taxon>
        <taxon>Methylacidimicrobium</taxon>
    </lineage>
</organism>
<evidence type="ECO:0000256" key="2">
    <source>
        <dbReference type="ARBA" id="ARBA00022603"/>
    </source>
</evidence>
<keyword evidence="10" id="KW-1185">Reference proteome</keyword>
<feature type="domain" description="tRNA/rRNA methyltransferase SpoU type" evidence="8">
    <location>
        <begin position="12"/>
        <end position="150"/>
    </location>
</feature>
<keyword evidence="3 6" id="KW-0808">Transferase</keyword>
<name>A0A5E6MBS0_9BACT</name>
<gene>
    <name evidence="9" type="primary">trmL</name>
    <name evidence="9" type="ORF">MAMC_01187</name>
</gene>
<dbReference type="GO" id="GO:0141098">
    <property type="term" value="F:tRNA (cytidine(34)-2'-O)-methyltransferase activity"/>
    <property type="evidence" value="ECO:0007669"/>
    <property type="project" value="RHEA"/>
</dbReference>
<dbReference type="EC" id="2.1.1.207" evidence="6"/>
<comment type="catalytic activity">
    <reaction evidence="6">
        <text>5-carboxymethylaminomethyluridine(34) in tRNA(Leu) + S-adenosyl-L-methionine = 5-carboxymethylaminomethyl-2'-O-methyluridine(34) in tRNA(Leu) + S-adenosyl-L-homocysteine + H(+)</text>
        <dbReference type="Rhea" id="RHEA:43088"/>
        <dbReference type="Rhea" id="RHEA-COMP:10333"/>
        <dbReference type="Rhea" id="RHEA-COMP:10334"/>
        <dbReference type="ChEBI" id="CHEBI:15378"/>
        <dbReference type="ChEBI" id="CHEBI:57856"/>
        <dbReference type="ChEBI" id="CHEBI:59789"/>
        <dbReference type="ChEBI" id="CHEBI:74508"/>
        <dbReference type="ChEBI" id="CHEBI:74511"/>
        <dbReference type="EC" id="2.1.1.207"/>
    </reaction>
</comment>
<comment type="similarity">
    <text evidence="6">Belongs to the class IV-like SAM-binding methyltransferase superfamily. RNA methyltransferase TrmH family. TrmL subfamily.</text>
</comment>
<comment type="caution">
    <text evidence="6">Lacks conserved residue(s) required for the propagation of feature annotation.</text>
</comment>